<dbReference type="EMBL" id="BMPO01000004">
    <property type="protein sequence ID" value="GGJ94331.1"/>
    <property type="molecule type" value="Genomic_DNA"/>
</dbReference>
<dbReference type="AlphaFoldDB" id="A0A917PVV8"/>
<organism evidence="1 2">
    <name type="scientific">Pseudomonas matsuisoli</name>
    <dbReference type="NCBI Taxonomy" id="1515666"/>
    <lineage>
        <taxon>Bacteria</taxon>
        <taxon>Pseudomonadati</taxon>
        <taxon>Pseudomonadota</taxon>
        <taxon>Gammaproteobacteria</taxon>
        <taxon>Pseudomonadales</taxon>
        <taxon>Pseudomonadaceae</taxon>
        <taxon>Pseudomonas</taxon>
    </lineage>
</organism>
<sequence>MSGVDVQGMIDNRWADCRKLSHSYAMRVFWCAGANKHRRPKRIAQSMTVARVKPACPGRNSPEMYVEITHATSSGRRKHVNPMLYAPGVKCFCAVPRAIKRER</sequence>
<reference evidence="1" key="1">
    <citation type="journal article" date="2014" name="Int. J. Syst. Evol. Microbiol.">
        <title>Complete genome sequence of Corynebacterium casei LMG S-19264T (=DSM 44701T), isolated from a smear-ripened cheese.</title>
        <authorList>
            <consortium name="US DOE Joint Genome Institute (JGI-PGF)"/>
            <person name="Walter F."/>
            <person name="Albersmeier A."/>
            <person name="Kalinowski J."/>
            <person name="Ruckert C."/>
        </authorList>
    </citation>
    <scope>NUCLEOTIDE SEQUENCE</scope>
    <source>
        <strain evidence="1">JCM 30078</strain>
    </source>
</reference>
<protein>
    <submittedName>
        <fullName evidence="1">Uncharacterized protein</fullName>
    </submittedName>
</protein>
<proteinExistence type="predicted"/>
<evidence type="ECO:0000313" key="1">
    <source>
        <dbReference type="EMBL" id="GGJ94331.1"/>
    </source>
</evidence>
<evidence type="ECO:0000313" key="2">
    <source>
        <dbReference type="Proteomes" id="UP000635983"/>
    </source>
</evidence>
<comment type="caution">
    <text evidence="1">The sequence shown here is derived from an EMBL/GenBank/DDBJ whole genome shotgun (WGS) entry which is preliminary data.</text>
</comment>
<keyword evidence="2" id="KW-1185">Reference proteome</keyword>
<dbReference type="Proteomes" id="UP000635983">
    <property type="component" value="Unassembled WGS sequence"/>
</dbReference>
<name>A0A917PVV8_9PSED</name>
<accession>A0A917PVV8</accession>
<gene>
    <name evidence="1" type="ORF">GCM10009304_20510</name>
</gene>
<reference evidence="1" key="2">
    <citation type="submission" date="2020-09" db="EMBL/GenBank/DDBJ databases">
        <authorList>
            <person name="Sun Q."/>
            <person name="Ohkuma M."/>
        </authorList>
    </citation>
    <scope>NUCLEOTIDE SEQUENCE</scope>
    <source>
        <strain evidence="1">JCM 30078</strain>
    </source>
</reference>